<dbReference type="GO" id="GO:0016987">
    <property type="term" value="F:sigma factor activity"/>
    <property type="evidence" value="ECO:0007669"/>
    <property type="project" value="UniProtKB-KW"/>
</dbReference>
<dbReference type="SUPFAM" id="SSF88946">
    <property type="entry name" value="Sigma2 domain of RNA polymerase sigma factors"/>
    <property type="match status" value="1"/>
</dbReference>
<dbReference type="InterPro" id="IPR013324">
    <property type="entry name" value="RNA_pol_sigma_r3/r4-like"/>
</dbReference>
<dbReference type="CDD" id="cd06171">
    <property type="entry name" value="Sigma70_r4"/>
    <property type="match status" value="1"/>
</dbReference>
<reference evidence="8 11" key="2">
    <citation type="submission" date="2022-05" db="EMBL/GenBank/DDBJ databases">
        <title>Genome Sequencing of Bee-Associated Microbes.</title>
        <authorList>
            <person name="Dunlap C."/>
        </authorList>
    </citation>
    <scope>NUCLEOTIDE SEQUENCE [LARGE SCALE GENOMIC DNA]</scope>
    <source>
        <strain evidence="8 11">NRRL B-14613</strain>
    </source>
</reference>
<evidence type="ECO:0000313" key="10">
    <source>
        <dbReference type="Proteomes" id="UP000315377"/>
    </source>
</evidence>
<dbReference type="InterPro" id="IPR013325">
    <property type="entry name" value="RNA_pol_sigma_r2"/>
</dbReference>
<evidence type="ECO:0000256" key="2">
    <source>
        <dbReference type="ARBA" id="ARBA00023015"/>
    </source>
</evidence>
<dbReference type="GO" id="GO:0003677">
    <property type="term" value="F:DNA binding"/>
    <property type="evidence" value="ECO:0007669"/>
    <property type="project" value="InterPro"/>
</dbReference>
<comment type="similarity">
    <text evidence="1">Belongs to the sigma-70 factor family. ECF subfamily.</text>
</comment>
<dbReference type="InterPro" id="IPR014284">
    <property type="entry name" value="RNA_pol_sigma-70_dom"/>
</dbReference>
<keyword evidence="2" id="KW-0805">Transcription regulation</keyword>
<dbReference type="RefSeq" id="WP_087443381.1">
    <property type="nucleotide sequence ID" value="NZ_CABMNB010000032.1"/>
</dbReference>
<feature type="region of interest" description="Disordered" evidence="5">
    <location>
        <begin position="170"/>
        <end position="213"/>
    </location>
</feature>
<gene>
    <name evidence="9" type="ORF">FLT43_20000</name>
    <name evidence="8" type="ORF">M5W83_24365</name>
</gene>
<evidence type="ECO:0000313" key="11">
    <source>
        <dbReference type="Proteomes" id="UP001209276"/>
    </source>
</evidence>
<sequence length="213" mass="24608">MGKVEGLLTDREFFERYNKEVYRTCYYMLRDASDAEDICQEVFVKALTSGWRQVEHLKTWLMRIAVNHCLNHLRRSKTRRMKEKLLLLFQREQVEPSVHAVVEQQETEDEWKRRMARLPDKIRVVVTLRFTNDLALKDIADILDIPAGTVKSRLNRGLKLMKAMLEESGQIEPNGISRPGDSSVHNQVTGRKEGADNEQGDTRGDGPCPAARR</sequence>
<feature type="domain" description="RNA polymerase sigma factor 70 region 4 type 2" evidence="7">
    <location>
        <begin position="112"/>
        <end position="161"/>
    </location>
</feature>
<dbReference type="Pfam" id="PF08281">
    <property type="entry name" value="Sigma70_r4_2"/>
    <property type="match status" value="1"/>
</dbReference>
<dbReference type="Gene3D" id="1.10.1740.10">
    <property type="match status" value="1"/>
</dbReference>
<dbReference type="InterPro" id="IPR039425">
    <property type="entry name" value="RNA_pol_sigma-70-like"/>
</dbReference>
<evidence type="ECO:0000256" key="1">
    <source>
        <dbReference type="ARBA" id="ARBA00010641"/>
    </source>
</evidence>
<dbReference type="Gene3D" id="1.10.10.10">
    <property type="entry name" value="Winged helix-like DNA-binding domain superfamily/Winged helix DNA-binding domain"/>
    <property type="match status" value="1"/>
</dbReference>
<evidence type="ECO:0000313" key="8">
    <source>
        <dbReference type="EMBL" id="MCY9610287.1"/>
    </source>
</evidence>
<dbReference type="Proteomes" id="UP001209276">
    <property type="component" value="Unassembled WGS sequence"/>
</dbReference>
<dbReference type="InterPro" id="IPR013249">
    <property type="entry name" value="RNA_pol_sigma70_r4_t2"/>
</dbReference>
<dbReference type="Pfam" id="PF04542">
    <property type="entry name" value="Sigma70_r2"/>
    <property type="match status" value="1"/>
</dbReference>
<name>A0AAP9J3Z6_PANTH</name>
<dbReference type="EMBL" id="JAMDMM010000053">
    <property type="protein sequence ID" value="MCY9610287.1"/>
    <property type="molecule type" value="Genomic_DNA"/>
</dbReference>
<dbReference type="GeneID" id="76998246"/>
<dbReference type="NCBIfam" id="TIGR02937">
    <property type="entry name" value="sigma70-ECF"/>
    <property type="match status" value="1"/>
</dbReference>
<dbReference type="GO" id="GO:0006352">
    <property type="term" value="P:DNA-templated transcription initiation"/>
    <property type="evidence" value="ECO:0007669"/>
    <property type="project" value="InterPro"/>
</dbReference>
<dbReference type="SUPFAM" id="SSF88659">
    <property type="entry name" value="Sigma3 and sigma4 domains of RNA polymerase sigma factors"/>
    <property type="match status" value="1"/>
</dbReference>
<dbReference type="InterPro" id="IPR036388">
    <property type="entry name" value="WH-like_DNA-bd_sf"/>
</dbReference>
<evidence type="ECO:0000256" key="4">
    <source>
        <dbReference type="ARBA" id="ARBA00023163"/>
    </source>
</evidence>
<evidence type="ECO:0000256" key="3">
    <source>
        <dbReference type="ARBA" id="ARBA00023082"/>
    </source>
</evidence>
<dbReference type="AlphaFoldDB" id="A0AAP9J3Z6"/>
<evidence type="ECO:0000256" key="5">
    <source>
        <dbReference type="SAM" id="MobiDB-lite"/>
    </source>
</evidence>
<accession>A0AAP9J3Z6</accession>
<protein>
    <submittedName>
        <fullName evidence="9">RNA polymerase sigma factor</fullName>
    </submittedName>
</protein>
<feature type="domain" description="RNA polymerase sigma-70 region 2" evidence="6">
    <location>
        <begin position="13"/>
        <end position="77"/>
    </location>
</feature>
<proteinExistence type="inferred from homology"/>
<dbReference type="PANTHER" id="PTHR43133:SF51">
    <property type="entry name" value="RNA POLYMERASE SIGMA FACTOR"/>
    <property type="match status" value="1"/>
</dbReference>
<dbReference type="Proteomes" id="UP000315377">
    <property type="component" value="Chromosome"/>
</dbReference>
<dbReference type="InterPro" id="IPR007627">
    <property type="entry name" value="RNA_pol_sigma70_r2"/>
</dbReference>
<reference evidence="9 10" key="1">
    <citation type="submission" date="2019-07" db="EMBL/GenBank/DDBJ databases">
        <title>Paenibacillus thiaminolyticus NRRL B-4156.</title>
        <authorList>
            <person name="Hehnly C."/>
            <person name="Zhang L."/>
        </authorList>
    </citation>
    <scope>NUCLEOTIDE SEQUENCE [LARGE SCALE GENOMIC DNA]</scope>
    <source>
        <strain evidence="9 10">NRRL B-4156</strain>
    </source>
</reference>
<keyword evidence="3" id="KW-0731">Sigma factor</keyword>
<keyword evidence="4" id="KW-0804">Transcription</keyword>
<evidence type="ECO:0000259" key="6">
    <source>
        <dbReference type="Pfam" id="PF04542"/>
    </source>
</evidence>
<organism evidence="9 10">
    <name type="scientific">Paenibacillus thiaminolyticus</name>
    <name type="common">Bacillus thiaminolyticus</name>
    <dbReference type="NCBI Taxonomy" id="49283"/>
    <lineage>
        <taxon>Bacteria</taxon>
        <taxon>Bacillati</taxon>
        <taxon>Bacillota</taxon>
        <taxon>Bacilli</taxon>
        <taxon>Bacillales</taxon>
        <taxon>Paenibacillaceae</taxon>
        <taxon>Paenibacillus</taxon>
    </lineage>
</organism>
<evidence type="ECO:0000259" key="7">
    <source>
        <dbReference type="Pfam" id="PF08281"/>
    </source>
</evidence>
<evidence type="ECO:0000313" key="9">
    <source>
        <dbReference type="EMBL" id="QDM45503.1"/>
    </source>
</evidence>
<dbReference type="PANTHER" id="PTHR43133">
    <property type="entry name" value="RNA POLYMERASE ECF-TYPE SIGMA FACTO"/>
    <property type="match status" value="1"/>
</dbReference>
<keyword evidence="11" id="KW-1185">Reference proteome</keyword>
<dbReference type="EMBL" id="CP041405">
    <property type="protein sequence ID" value="QDM45503.1"/>
    <property type="molecule type" value="Genomic_DNA"/>
</dbReference>
<feature type="compositionally biased region" description="Basic and acidic residues" evidence="5">
    <location>
        <begin position="190"/>
        <end position="204"/>
    </location>
</feature>